<name>A0A6C1U135_WOLPI</name>
<dbReference type="Proteomes" id="UP000218080">
    <property type="component" value="Unassembled WGS sequence"/>
</dbReference>
<organism evidence="1">
    <name type="scientific">Wolbachia pipientis</name>
    <dbReference type="NCBI Taxonomy" id="955"/>
    <lineage>
        <taxon>Bacteria</taxon>
        <taxon>Pseudomonadati</taxon>
        <taxon>Pseudomonadota</taxon>
        <taxon>Alphaproteobacteria</taxon>
        <taxon>Rickettsiales</taxon>
        <taxon>Anaplasmataceae</taxon>
        <taxon>Wolbachieae</taxon>
        <taxon>Wolbachia</taxon>
    </lineage>
</organism>
<dbReference type="EMBL" id="NWVJ02000343">
    <property type="protein sequence ID" value="TVS92819.1"/>
    <property type="molecule type" value="Genomic_DNA"/>
</dbReference>
<protein>
    <submittedName>
        <fullName evidence="1">Uncharacterized protein</fullName>
    </submittedName>
</protein>
<reference evidence="1" key="1">
    <citation type="submission" date="2019-07" db="EMBL/GenBank/DDBJ databases">
        <title>Genome assemblies of Wolbachia strains wAlbA and wAlbB in wild caught Aedes albopictus specimens.</title>
        <authorList>
            <person name="Kulkarni A."/>
            <person name="Yu W."/>
            <person name="Xue R.-D."/>
            <person name="Ma Y."/>
            <person name="Xu J."/>
        </authorList>
    </citation>
    <scope>NUCLEOTIDE SEQUENCE</scope>
    <source>
        <strain evidence="1">HN2016</strain>
    </source>
</reference>
<gene>
    <name evidence="1" type="ORF">COM42_005520</name>
</gene>
<sequence length="61" mass="6703">MGHQWGVIPVPISLSSQCPDTGIQVAHKQTSIESGYNVFDEIIWKTGFQTGMTPYLTVIPP</sequence>
<dbReference type="AlphaFoldDB" id="A0A6C1U135"/>
<comment type="caution">
    <text evidence="1">The sequence shown here is derived from an EMBL/GenBank/DDBJ whole genome shotgun (WGS) entry which is preliminary data.</text>
</comment>
<evidence type="ECO:0000313" key="1">
    <source>
        <dbReference type="EMBL" id="TVS92819.1"/>
    </source>
</evidence>
<accession>A0A6C1U135</accession>
<feature type="non-terminal residue" evidence="1">
    <location>
        <position position="61"/>
    </location>
</feature>
<proteinExistence type="predicted"/>